<organism evidence="2 3">
    <name type="scientific">Klebsormidium nitens</name>
    <name type="common">Green alga</name>
    <name type="synonym">Ulothrix nitens</name>
    <dbReference type="NCBI Taxonomy" id="105231"/>
    <lineage>
        <taxon>Eukaryota</taxon>
        <taxon>Viridiplantae</taxon>
        <taxon>Streptophyta</taxon>
        <taxon>Klebsormidiophyceae</taxon>
        <taxon>Klebsormidiales</taxon>
        <taxon>Klebsormidiaceae</taxon>
        <taxon>Klebsormidium</taxon>
    </lineage>
</organism>
<reference evidence="2 3" key="1">
    <citation type="journal article" date="2014" name="Nat. Commun.">
        <title>Klebsormidium flaccidum genome reveals primary factors for plant terrestrial adaptation.</title>
        <authorList>
            <person name="Hori K."/>
            <person name="Maruyama F."/>
            <person name="Fujisawa T."/>
            <person name="Togashi T."/>
            <person name="Yamamoto N."/>
            <person name="Seo M."/>
            <person name="Sato S."/>
            <person name="Yamada T."/>
            <person name="Mori H."/>
            <person name="Tajima N."/>
            <person name="Moriyama T."/>
            <person name="Ikeuchi M."/>
            <person name="Watanabe M."/>
            <person name="Wada H."/>
            <person name="Kobayashi K."/>
            <person name="Saito M."/>
            <person name="Masuda T."/>
            <person name="Sasaki-Sekimoto Y."/>
            <person name="Mashiguchi K."/>
            <person name="Awai K."/>
            <person name="Shimojima M."/>
            <person name="Masuda S."/>
            <person name="Iwai M."/>
            <person name="Nobusawa T."/>
            <person name="Narise T."/>
            <person name="Kondo S."/>
            <person name="Saito H."/>
            <person name="Sato R."/>
            <person name="Murakawa M."/>
            <person name="Ihara Y."/>
            <person name="Oshima-Yamada Y."/>
            <person name="Ohtaka K."/>
            <person name="Satoh M."/>
            <person name="Sonobe K."/>
            <person name="Ishii M."/>
            <person name="Ohtani R."/>
            <person name="Kanamori-Sato M."/>
            <person name="Honoki R."/>
            <person name="Miyazaki D."/>
            <person name="Mochizuki H."/>
            <person name="Umetsu J."/>
            <person name="Higashi K."/>
            <person name="Shibata D."/>
            <person name="Kamiya Y."/>
            <person name="Sato N."/>
            <person name="Nakamura Y."/>
            <person name="Tabata S."/>
            <person name="Ida S."/>
            <person name="Kurokawa K."/>
            <person name="Ohta H."/>
        </authorList>
    </citation>
    <scope>NUCLEOTIDE SEQUENCE [LARGE SCALE GENOMIC DNA]</scope>
    <source>
        <strain evidence="2 3">NIES-2285</strain>
    </source>
</reference>
<evidence type="ECO:0000313" key="2">
    <source>
        <dbReference type="EMBL" id="GAQ93130.1"/>
    </source>
</evidence>
<name>A0A1Y1IQJ2_KLENI</name>
<feature type="compositionally biased region" description="Basic and acidic residues" evidence="1">
    <location>
        <begin position="165"/>
        <end position="179"/>
    </location>
</feature>
<dbReference type="EMBL" id="DF238265">
    <property type="protein sequence ID" value="GAQ93130.1"/>
    <property type="molecule type" value="Genomic_DNA"/>
</dbReference>
<feature type="compositionally biased region" description="Basic residues" evidence="1">
    <location>
        <begin position="190"/>
        <end position="202"/>
    </location>
</feature>
<dbReference type="Proteomes" id="UP000054558">
    <property type="component" value="Unassembled WGS sequence"/>
</dbReference>
<sequence>MAGDRVSIPQLCGENWSTWKAKFRGLFGYKGWLCAVKEPKSVEKKKVSSQARGLMLIHTEDAYGDAHAPAMDRGRVARTVSKKGQSGPIVETMREVVEVSEEIGKGKESPQTAVESKPAGVEQATEKLVMESHVLGRCPARVRREPAEWYRANVGATEAVEAEELEHGVEKMSPEKSDDGDSGGVWVTPKAKKTARKRSATS</sequence>
<gene>
    <name evidence="2" type="ORF">KFL_013160030</name>
</gene>
<accession>A0A1Y1IQJ2</accession>
<keyword evidence="3" id="KW-1185">Reference proteome</keyword>
<protein>
    <submittedName>
        <fullName evidence="2">Uncharacterized protein</fullName>
    </submittedName>
</protein>
<dbReference type="OrthoDB" id="1749636at2759"/>
<evidence type="ECO:0000313" key="3">
    <source>
        <dbReference type="Proteomes" id="UP000054558"/>
    </source>
</evidence>
<feature type="region of interest" description="Disordered" evidence="1">
    <location>
        <begin position="156"/>
        <end position="202"/>
    </location>
</feature>
<dbReference type="AlphaFoldDB" id="A0A1Y1IQJ2"/>
<proteinExistence type="predicted"/>
<evidence type="ECO:0000256" key="1">
    <source>
        <dbReference type="SAM" id="MobiDB-lite"/>
    </source>
</evidence>